<reference evidence="9 10" key="1">
    <citation type="submission" date="2021-02" db="EMBL/GenBank/DDBJ databases">
        <title>Plant Genome Project.</title>
        <authorList>
            <person name="Zhang R.-G."/>
        </authorList>
    </citation>
    <scope>NUCLEOTIDE SEQUENCE [LARGE SCALE GENOMIC DNA]</scope>
    <source>
        <tissue evidence="9">Leaves</tissue>
    </source>
</reference>
<organism evidence="9 10">
    <name type="scientific">Xanthoceras sorbifolium</name>
    <dbReference type="NCBI Taxonomy" id="99658"/>
    <lineage>
        <taxon>Eukaryota</taxon>
        <taxon>Viridiplantae</taxon>
        <taxon>Streptophyta</taxon>
        <taxon>Embryophyta</taxon>
        <taxon>Tracheophyta</taxon>
        <taxon>Spermatophyta</taxon>
        <taxon>Magnoliopsida</taxon>
        <taxon>eudicotyledons</taxon>
        <taxon>Gunneridae</taxon>
        <taxon>Pentapetalae</taxon>
        <taxon>rosids</taxon>
        <taxon>malvids</taxon>
        <taxon>Sapindales</taxon>
        <taxon>Sapindaceae</taxon>
        <taxon>Xanthoceroideae</taxon>
        <taxon>Xanthoceras</taxon>
    </lineage>
</organism>
<evidence type="ECO:0000256" key="2">
    <source>
        <dbReference type="ARBA" id="ARBA00006484"/>
    </source>
</evidence>
<dbReference type="Gene3D" id="3.40.50.720">
    <property type="entry name" value="NAD(P)-binding Rossmann-like Domain"/>
    <property type="match status" value="1"/>
</dbReference>
<dbReference type="InterPro" id="IPR002347">
    <property type="entry name" value="SDR_fam"/>
</dbReference>
<evidence type="ECO:0000313" key="9">
    <source>
        <dbReference type="EMBL" id="KAH7578553.1"/>
    </source>
</evidence>
<dbReference type="PANTHER" id="PTHR43391">
    <property type="entry name" value="RETINOL DEHYDROGENASE-RELATED"/>
    <property type="match status" value="1"/>
</dbReference>
<accession>A0ABQ8IPE5</accession>
<dbReference type="SUPFAM" id="SSF51735">
    <property type="entry name" value="NAD(P)-binding Rossmann-fold domains"/>
    <property type="match status" value="1"/>
</dbReference>
<keyword evidence="8" id="KW-0472">Membrane</keyword>
<evidence type="ECO:0000256" key="3">
    <source>
        <dbReference type="ARBA" id="ARBA00022857"/>
    </source>
</evidence>
<evidence type="ECO:0000256" key="5">
    <source>
        <dbReference type="ARBA" id="ARBA00022968"/>
    </source>
</evidence>
<evidence type="ECO:0000256" key="6">
    <source>
        <dbReference type="ARBA" id="ARBA00023002"/>
    </source>
</evidence>
<evidence type="ECO:0000313" key="10">
    <source>
        <dbReference type="Proteomes" id="UP000827721"/>
    </source>
</evidence>
<dbReference type="PRINTS" id="PR00081">
    <property type="entry name" value="GDHRDH"/>
</dbReference>
<keyword evidence="6" id="KW-0560">Oxidoreductase</keyword>
<proteinExistence type="inferred from homology"/>
<evidence type="ECO:0000256" key="8">
    <source>
        <dbReference type="SAM" id="Phobius"/>
    </source>
</evidence>
<keyword evidence="4" id="KW-0443">Lipid metabolism</keyword>
<sequence length="369" mass="41297">MDLINRLLNIIAPAVTLVTLPFFLPTYLLFKFLLSTIRTIPIEDVAGKVVLITGASSGIGKHLAYEYAMRGACLALVARREPQLREIATQAELLGSPNTIVIRGDVSKAEDCRNFVDVTVKHFGRLDHLVTNAGVATVCMFEDYYDITNATPSMDTNFWGSAYSTFFAIPHLKQSKGKIVAIASAAGWLSIPRMAFYNASKAAVIALYETLRIEFGEDIGVTIVTPGLTKSEMTDGKFLNKEGKLVVDQELRDVTNSSHVQISLTPVQSTEECAKAIVDSACRGERYLTTPSWIRMTYFWKVFWPEIIVWSSRFFLMTGPGTSQRDAPSKKILDLVNEIKDFLTPDTDQFHELKAHLDRQMYRRSIHIN</sequence>
<dbReference type="Pfam" id="PF00106">
    <property type="entry name" value="adh_short"/>
    <property type="match status" value="1"/>
</dbReference>
<dbReference type="PRINTS" id="PR00080">
    <property type="entry name" value="SDRFAMILY"/>
</dbReference>
<keyword evidence="8" id="KW-0812">Transmembrane</keyword>
<keyword evidence="3" id="KW-0521">NADP</keyword>
<dbReference type="EMBL" id="JAFEMO010000001">
    <property type="protein sequence ID" value="KAH7578553.1"/>
    <property type="molecule type" value="Genomic_DNA"/>
</dbReference>
<comment type="caution">
    <text evidence="9">The sequence shown here is derived from an EMBL/GenBank/DDBJ whole genome shotgun (WGS) entry which is preliminary data.</text>
</comment>
<protein>
    <submittedName>
        <fullName evidence="9">Uncharacterized protein</fullName>
    </submittedName>
</protein>
<keyword evidence="4" id="KW-0444">Lipid biosynthesis</keyword>
<evidence type="ECO:0000256" key="4">
    <source>
        <dbReference type="ARBA" id="ARBA00022955"/>
    </source>
</evidence>
<dbReference type="PANTHER" id="PTHR43391:SF76">
    <property type="entry name" value="11-BETA-HYDROXYSTEROID DEHYDROGENASE-LIKE 2-RELATED"/>
    <property type="match status" value="1"/>
</dbReference>
<gene>
    <name evidence="9" type="ORF">JRO89_XS01G0397800</name>
</gene>
<comment type="subcellular location">
    <subcellularLocation>
        <location evidence="1">Membrane</location>
        <topology evidence="1">Single-pass type II membrane protein</topology>
    </subcellularLocation>
</comment>
<dbReference type="PROSITE" id="PS00061">
    <property type="entry name" value="ADH_SHORT"/>
    <property type="match status" value="1"/>
</dbReference>
<name>A0ABQ8IPE5_9ROSI</name>
<keyword evidence="10" id="KW-1185">Reference proteome</keyword>
<dbReference type="InterPro" id="IPR020904">
    <property type="entry name" value="Sc_DH/Rdtase_CS"/>
</dbReference>
<dbReference type="Proteomes" id="UP000827721">
    <property type="component" value="Unassembled WGS sequence"/>
</dbReference>
<evidence type="ECO:0000256" key="7">
    <source>
        <dbReference type="RuleBase" id="RU000363"/>
    </source>
</evidence>
<comment type="similarity">
    <text evidence="2 7">Belongs to the short-chain dehydrogenases/reductases (SDR) family.</text>
</comment>
<evidence type="ECO:0000256" key="1">
    <source>
        <dbReference type="ARBA" id="ARBA00004606"/>
    </source>
</evidence>
<dbReference type="InterPro" id="IPR036291">
    <property type="entry name" value="NAD(P)-bd_dom_sf"/>
</dbReference>
<keyword evidence="4" id="KW-0752">Steroid biosynthesis</keyword>
<keyword evidence="5" id="KW-0735">Signal-anchor</keyword>
<keyword evidence="8" id="KW-1133">Transmembrane helix</keyword>
<feature type="transmembrane region" description="Helical" evidence="8">
    <location>
        <begin position="7"/>
        <end position="30"/>
    </location>
</feature>